<feature type="domain" description="AB hydrolase-1" evidence="1">
    <location>
        <begin position="2"/>
        <end position="227"/>
    </location>
</feature>
<dbReference type="PANTHER" id="PTHR43798">
    <property type="entry name" value="MONOACYLGLYCEROL LIPASE"/>
    <property type="match status" value="1"/>
</dbReference>
<dbReference type="Proteomes" id="UP000265816">
    <property type="component" value="Unassembled WGS sequence"/>
</dbReference>
<dbReference type="SUPFAM" id="SSF53474">
    <property type="entry name" value="alpha/beta-Hydrolases"/>
    <property type="match status" value="1"/>
</dbReference>
<dbReference type="OrthoDB" id="9776853at2"/>
<dbReference type="GO" id="GO:0016787">
    <property type="term" value="F:hydrolase activity"/>
    <property type="evidence" value="ECO:0007669"/>
    <property type="project" value="UniProtKB-KW"/>
</dbReference>
<dbReference type="InterPro" id="IPR000073">
    <property type="entry name" value="AB_hydrolase_1"/>
</dbReference>
<dbReference type="InterPro" id="IPR029058">
    <property type="entry name" value="AB_hydrolase_fold"/>
</dbReference>
<evidence type="ECO:0000259" key="1">
    <source>
        <dbReference type="Pfam" id="PF12697"/>
    </source>
</evidence>
<keyword evidence="3" id="KW-1185">Reference proteome</keyword>
<proteinExistence type="predicted"/>
<evidence type="ECO:0000313" key="2">
    <source>
        <dbReference type="EMBL" id="RID86893.1"/>
    </source>
</evidence>
<dbReference type="PANTHER" id="PTHR43798:SF33">
    <property type="entry name" value="HYDROLASE, PUTATIVE (AFU_ORTHOLOGUE AFUA_2G14860)-RELATED"/>
    <property type="match status" value="1"/>
</dbReference>
<evidence type="ECO:0000313" key="3">
    <source>
        <dbReference type="Proteomes" id="UP000265816"/>
    </source>
</evidence>
<sequence length="249" mass="29056">MGGSSSIWFKQIKEYRKHFNLILVDLPGHGGNHAGLKDETDRSFEQIANKVIALLDYHGIRDAHFVGISLGTMVIQFIQHLSPDRVKSMVLGGSVERIHPPLILFVRLVEGVKYFIPYMWIYRLVAWILMPREHHVEARKTFIREAVKLGQREFFCWYRILHQEVNQFFARKKPVHTTPAIYIMGSEDYMFLPNIKKRYKKIMNARLHILPKSGHVCNIEKEKEFNEISISFIHSQSGFSEKHIEAING</sequence>
<organism evidence="2 3">
    <name type="scientific">Mesobacillus zeae</name>
    <dbReference type="NCBI Taxonomy" id="1917180"/>
    <lineage>
        <taxon>Bacteria</taxon>
        <taxon>Bacillati</taxon>
        <taxon>Bacillota</taxon>
        <taxon>Bacilli</taxon>
        <taxon>Bacillales</taxon>
        <taxon>Bacillaceae</taxon>
        <taxon>Mesobacillus</taxon>
    </lineage>
</organism>
<dbReference type="InterPro" id="IPR050266">
    <property type="entry name" value="AB_hydrolase_sf"/>
</dbReference>
<protein>
    <submittedName>
        <fullName evidence="2">Alpha/beta hydrolase</fullName>
    </submittedName>
</protein>
<dbReference type="EMBL" id="QWVT01000011">
    <property type="protein sequence ID" value="RID86893.1"/>
    <property type="molecule type" value="Genomic_DNA"/>
</dbReference>
<dbReference type="Gene3D" id="3.40.50.1820">
    <property type="entry name" value="alpha/beta hydrolase"/>
    <property type="match status" value="1"/>
</dbReference>
<dbReference type="AlphaFoldDB" id="A0A398BHG1"/>
<dbReference type="Pfam" id="PF12697">
    <property type="entry name" value="Abhydrolase_6"/>
    <property type="match status" value="1"/>
</dbReference>
<dbReference type="GO" id="GO:0016020">
    <property type="term" value="C:membrane"/>
    <property type="evidence" value="ECO:0007669"/>
    <property type="project" value="TreeGrafter"/>
</dbReference>
<accession>A0A398BHG1</accession>
<keyword evidence="2" id="KW-0378">Hydrolase</keyword>
<name>A0A398BHG1_9BACI</name>
<gene>
    <name evidence="2" type="ORF">D1970_05525</name>
</gene>
<comment type="caution">
    <text evidence="2">The sequence shown here is derived from an EMBL/GenBank/DDBJ whole genome shotgun (WGS) entry which is preliminary data.</text>
</comment>
<reference evidence="2 3" key="1">
    <citation type="submission" date="2018-08" db="EMBL/GenBank/DDBJ databases">
        <title>Bacillus jemisoniae sp. nov., Bacillus chryseoplanitiae sp. nov., Bacillus resnikiae sp. nov., and Bacillus frankliniae sp. nov., isolated from Viking spacecraft and associated surfaces.</title>
        <authorList>
            <person name="Seuylemezian A."/>
            <person name="Vaishampayan P."/>
        </authorList>
    </citation>
    <scope>NUCLEOTIDE SEQUENCE [LARGE SCALE GENOMIC DNA]</scope>
    <source>
        <strain evidence="2 3">JJ-247</strain>
    </source>
</reference>